<comment type="caution">
    <text evidence="10">The sequence shown here is derived from an EMBL/GenBank/DDBJ whole genome shotgun (WGS) entry which is preliminary data.</text>
</comment>
<dbReference type="CDD" id="cd04455">
    <property type="entry name" value="S1_NusA"/>
    <property type="match status" value="1"/>
</dbReference>
<dbReference type="SUPFAM" id="SSF69705">
    <property type="entry name" value="Transcription factor NusA, N-terminal domain"/>
    <property type="match status" value="1"/>
</dbReference>
<keyword evidence="6 7" id="KW-0804">Transcription</keyword>
<dbReference type="STRING" id="1618333.UR93_C0002G0032"/>
<name>A0A0G0FNZ2_9BACT</name>
<keyword evidence="5 7" id="KW-0805">Transcription regulation</keyword>
<dbReference type="FunFam" id="3.30.300.20:FF:000002">
    <property type="entry name" value="Transcription termination/antitermination protein NusA"/>
    <property type="match status" value="1"/>
</dbReference>
<dbReference type="CDD" id="cd02134">
    <property type="entry name" value="KH-II_NusA_rpt1"/>
    <property type="match status" value="1"/>
</dbReference>
<comment type="function">
    <text evidence="7">Participates in both transcription termination and antitermination.</text>
</comment>
<gene>
    <name evidence="7" type="primary">nusA</name>
    <name evidence="10" type="ORF">UR93_C0002G0032</name>
</gene>
<accession>A0A0G0FNZ2</accession>
<proteinExistence type="inferred from homology"/>
<dbReference type="GO" id="GO:0003700">
    <property type="term" value="F:DNA-binding transcription factor activity"/>
    <property type="evidence" value="ECO:0007669"/>
    <property type="project" value="InterPro"/>
</dbReference>
<dbReference type="EMBL" id="LBRB01000002">
    <property type="protein sequence ID" value="KKP89130.1"/>
    <property type="molecule type" value="Genomic_DNA"/>
</dbReference>
<dbReference type="HAMAP" id="MF_00945_B">
    <property type="entry name" value="NusA_B"/>
    <property type="match status" value="1"/>
</dbReference>
<keyword evidence="1 7" id="KW-0806">Transcription termination</keyword>
<evidence type="ECO:0000313" key="11">
    <source>
        <dbReference type="Proteomes" id="UP000034316"/>
    </source>
</evidence>
<dbReference type="GO" id="GO:0003723">
    <property type="term" value="F:RNA binding"/>
    <property type="evidence" value="ECO:0007669"/>
    <property type="project" value="UniProtKB-UniRule"/>
</dbReference>
<dbReference type="InterPro" id="IPR030842">
    <property type="entry name" value="TF_NusA_bacterial"/>
</dbReference>
<dbReference type="GO" id="GO:0031564">
    <property type="term" value="P:transcription antitermination"/>
    <property type="evidence" value="ECO:0007669"/>
    <property type="project" value="UniProtKB-UniRule"/>
</dbReference>
<evidence type="ECO:0000256" key="6">
    <source>
        <dbReference type="ARBA" id="ARBA00023163"/>
    </source>
</evidence>
<comment type="subunit">
    <text evidence="7">Monomer. Binds directly to the core enzyme of the DNA-dependent RNA polymerase and to nascent RNA.</text>
</comment>
<dbReference type="Pfam" id="PF08529">
    <property type="entry name" value="NusA_N"/>
    <property type="match status" value="1"/>
</dbReference>
<evidence type="ECO:0000256" key="4">
    <source>
        <dbReference type="ARBA" id="ARBA00022884"/>
    </source>
</evidence>
<dbReference type="InterPro" id="IPR036555">
    <property type="entry name" value="NusA_N_sf"/>
</dbReference>
<comment type="similarity">
    <text evidence="7">Belongs to the NusA family.</text>
</comment>
<dbReference type="InterPro" id="IPR058582">
    <property type="entry name" value="KH_NusA_2nd"/>
</dbReference>
<dbReference type="PATRIC" id="fig|1618333.3.peg.128"/>
<dbReference type="Proteomes" id="UP000034316">
    <property type="component" value="Unassembled WGS sequence"/>
</dbReference>
<dbReference type="GO" id="GO:0006353">
    <property type="term" value="P:DNA-templated transcription termination"/>
    <property type="evidence" value="ECO:0007669"/>
    <property type="project" value="UniProtKB-UniRule"/>
</dbReference>
<dbReference type="InterPro" id="IPR004087">
    <property type="entry name" value="KH_dom"/>
</dbReference>
<dbReference type="Pfam" id="PF13184">
    <property type="entry name" value="KH_NusA_1st"/>
    <property type="match status" value="1"/>
</dbReference>
<feature type="compositionally biased region" description="Basic and acidic residues" evidence="8">
    <location>
        <begin position="374"/>
        <end position="391"/>
    </location>
</feature>
<dbReference type="InterPro" id="IPR013735">
    <property type="entry name" value="TF_NusA_N"/>
</dbReference>
<dbReference type="Gene3D" id="3.30.1480.10">
    <property type="entry name" value="NusA, N-terminal domain"/>
    <property type="match status" value="1"/>
</dbReference>
<dbReference type="InterPro" id="IPR003029">
    <property type="entry name" value="S1_domain"/>
</dbReference>
<dbReference type="SUPFAM" id="SSF50249">
    <property type="entry name" value="Nucleic acid-binding proteins"/>
    <property type="match status" value="1"/>
</dbReference>
<dbReference type="SMART" id="SM00316">
    <property type="entry name" value="S1"/>
    <property type="match status" value="1"/>
</dbReference>
<dbReference type="PROSITE" id="PS50084">
    <property type="entry name" value="KH_TYPE_1"/>
    <property type="match status" value="1"/>
</dbReference>
<dbReference type="NCBIfam" id="TIGR01953">
    <property type="entry name" value="NusA"/>
    <property type="match status" value="1"/>
</dbReference>
<dbReference type="InterPro" id="IPR025249">
    <property type="entry name" value="TF_NusA_KH_1st"/>
</dbReference>
<dbReference type="CDD" id="cd22529">
    <property type="entry name" value="KH-II_NusA_rpt2"/>
    <property type="match status" value="1"/>
</dbReference>
<evidence type="ECO:0000256" key="3">
    <source>
        <dbReference type="ARBA" id="ARBA00022814"/>
    </source>
</evidence>
<dbReference type="PANTHER" id="PTHR22648">
    <property type="entry name" value="TRANSCRIPTION TERMINATION FACTOR NUSA"/>
    <property type="match status" value="1"/>
</dbReference>
<dbReference type="InterPro" id="IPR009019">
    <property type="entry name" value="KH_sf_prok-type"/>
</dbReference>
<keyword evidence="3 7" id="KW-0889">Transcription antitermination</keyword>
<dbReference type="Pfam" id="PF00575">
    <property type="entry name" value="S1"/>
    <property type="match status" value="1"/>
</dbReference>
<evidence type="ECO:0000313" key="10">
    <source>
        <dbReference type="EMBL" id="KKP89130.1"/>
    </source>
</evidence>
<evidence type="ECO:0000256" key="8">
    <source>
        <dbReference type="SAM" id="MobiDB-lite"/>
    </source>
</evidence>
<sequence>MAISQFMAAINQIVDEKGIDKKVVIEALESAIGAAYRKDYGKPRQMIKAIINQDSGEFEIVRIFEVIEDDIEVENEEAQIFLKDAKKKKKSIKVGDEITEKLPYHDEFGRIAAQTAKQVIIQRLREAERDIVLEEFKQKEGELVSATIQQIEGKNIIINLGKTNGLMPGSEQIPGEYYRIGQRMRVLVKNVEDTVRGPKIILSRSDEKFVIELFKLEVPEVQSEAIEIKAIAREAGSRTKIAVATNEASLDPVGSCVGQKGARIQAILAEIGQEKIDIILWDDDPKNLIVNSMSPAEIEKVKLSKKEKRATVIVPEDQLSLAIGKNGQNVRLASRISGFEIDIPKGDKLFKKSDAPKDQKFETDNNKTDASSDDLNKNEELIEEKTDTKNK</sequence>
<dbReference type="SMART" id="SM00322">
    <property type="entry name" value="KH"/>
    <property type="match status" value="2"/>
</dbReference>
<feature type="domain" description="S1 motif" evidence="9">
    <location>
        <begin position="141"/>
        <end position="205"/>
    </location>
</feature>
<evidence type="ECO:0000259" key="9">
    <source>
        <dbReference type="PROSITE" id="PS50126"/>
    </source>
</evidence>
<evidence type="ECO:0000256" key="7">
    <source>
        <dbReference type="HAMAP-Rule" id="MF_00945"/>
    </source>
</evidence>
<reference evidence="10 11" key="1">
    <citation type="journal article" date="2015" name="Nature">
        <title>rRNA introns, odd ribosomes, and small enigmatic genomes across a large radiation of phyla.</title>
        <authorList>
            <person name="Brown C.T."/>
            <person name="Hug L.A."/>
            <person name="Thomas B.C."/>
            <person name="Sharon I."/>
            <person name="Castelle C.J."/>
            <person name="Singh A."/>
            <person name="Wilkins M.J."/>
            <person name="Williams K.H."/>
            <person name="Banfield J.F."/>
        </authorList>
    </citation>
    <scope>NUCLEOTIDE SEQUENCE [LARGE SCALE GENOMIC DNA]</scope>
</reference>
<evidence type="ECO:0000256" key="1">
    <source>
        <dbReference type="ARBA" id="ARBA00022472"/>
    </source>
</evidence>
<feature type="compositionally biased region" description="Basic and acidic residues" evidence="8">
    <location>
        <begin position="348"/>
        <end position="367"/>
    </location>
</feature>
<dbReference type="GO" id="GO:0005829">
    <property type="term" value="C:cytosol"/>
    <property type="evidence" value="ECO:0007669"/>
    <property type="project" value="TreeGrafter"/>
</dbReference>
<keyword evidence="4 7" id="KW-0694">RNA-binding</keyword>
<dbReference type="PANTHER" id="PTHR22648:SF0">
    <property type="entry name" value="TRANSCRIPTION TERMINATION_ANTITERMINATION PROTEIN NUSA"/>
    <property type="match status" value="1"/>
</dbReference>
<dbReference type="SUPFAM" id="SSF54814">
    <property type="entry name" value="Prokaryotic type KH domain (KH-domain type II)"/>
    <property type="match status" value="2"/>
</dbReference>
<dbReference type="PROSITE" id="PS50126">
    <property type="entry name" value="S1"/>
    <property type="match status" value="1"/>
</dbReference>
<dbReference type="Gene3D" id="3.30.300.20">
    <property type="match status" value="2"/>
</dbReference>
<keyword evidence="2 7" id="KW-0963">Cytoplasm</keyword>
<dbReference type="AlphaFoldDB" id="A0A0G0FNZ2"/>
<dbReference type="Pfam" id="PF26594">
    <property type="entry name" value="KH_NusA_2nd"/>
    <property type="match status" value="1"/>
</dbReference>
<evidence type="ECO:0000256" key="5">
    <source>
        <dbReference type="ARBA" id="ARBA00023015"/>
    </source>
</evidence>
<dbReference type="InterPro" id="IPR010213">
    <property type="entry name" value="TF_NusA"/>
</dbReference>
<protein>
    <recommendedName>
        <fullName evidence="7">Transcription termination/antitermination protein NusA</fullName>
    </recommendedName>
</protein>
<organism evidence="10 11">
    <name type="scientific">Berkelbacteria bacterium GW2011_GWA2_35_9</name>
    <dbReference type="NCBI Taxonomy" id="1618333"/>
    <lineage>
        <taxon>Bacteria</taxon>
        <taxon>Candidatus Berkelbacteria</taxon>
    </lineage>
</organism>
<dbReference type="InterPro" id="IPR015946">
    <property type="entry name" value="KH_dom-like_a/b"/>
</dbReference>
<dbReference type="InterPro" id="IPR012340">
    <property type="entry name" value="NA-bd_OB-fold"/>
</dbReference>
<evidence type="ECO:0000256" key="2">
    <source>
        <dbReference type="ARBA" id="ARBA00022490"/>
    </source>
</evidence>
<feature type="region of interest" description="Disordered" evidence="8">
    <location>
        <begin position="348"/>
        <end position="391"/>
    </location>
</feature>
<dbReference type="Gene3D" id="2.40.50.140">
    <property type="entry name" value="Nucleic acid-binding proteins"/>
    <property type="match status" value="1"/>
</dbReference>
<comment type="subcellular location">
    <subcellularLocation>
        <location evidence="7">Cytoplasm</location>
    </subcellularLocation>
</comment>
<dbReference type="FunFam" id="3.30.300.20:FF:000005">
    <property type="entry name" value="Transcription termination/antitermination protein NusA"/>
    <property type="match status" value="1"/>
</dbReference>